<dbReference type="Gene3D" id="1.20.5.1930">
    <property type="match status" value="1"/>
</dbReference>
<comment type="catalytic activity">
    <reaction evidence="1">
        <text>ATP + protein L-histidine = ADP + protein N-phospho-L-histidine.</text>
        <dbReference type="EC" id="2.7.13.3"/>
    </reaction>
</comment>
<dbReference type="InterPro" id="IPR011712">
    <property type="entry name" value="Sig_transdc_His_kin_sub3_dim/P"/>
</dbReference>
<dbReference type="CDD" id="cd16917">
    <property type="entry name" value="HATPase_UhpB-NarQ-NarX-like"/>
    <property type="match status" value="1"/>
</dbReference>
<evidence type="ECO:0000256" key="6">
    <source>
        <dbReference type="ARBA" id="ARBA00022777"/>
    </source>
</evidence>
<dbReference type="GO" id="GO:0005524">
    <property type="term" value="F:ATP binding"/>
    <property type="evidence" value="ECO:0007669"/>
    <property type="project" value="UniProtKB-KW"/>
</dbReference>
<name>A0A4R6XT50_9GAMM</name>
<dbReference type="SMART" id="SM00387">
    <property type="entry name" value="HATPase_c"/>
    <property type="match status" value="1"/>
</dbReference>
<dbReference type="Pfam" id="PF02518">
    <property type="entry name" value="HATPase_c"/>
    <property type="match status" value="1"/>
</dbReference>
<keyword evidence="7" id="KW-0067">ATP-binding</keyword>
<dbReference type="EMBL" id="SNZB01000004">
    <property type="protein sequence ID" value="TDR19538.1"/>
    <property type="molecule type" value="Genomic_DNA"/>
</dbReference>
<evidence type="ECO:0000259" key="9">
    <source>
        <dbReference type="SMART" id="SM00387"/>
    </source>
</evidence>
<dbReference type="Gene3D" id="3.30.565.10">
    <property type="entry name" value="Histidine kinase-like ATPase, C-terminal domain"/>
    <property type="match status" value="1"/>
</dbReference>
<evidence type="ECO:0000256" key="2">
    <source>
        <dbReference type="ARBA" id="ARBA00012438"/>
    </source>
</evidence>
<dbReference type="EC" id="2.7.13.3" evidence="2"/>
<dbReference type="PANTHER" id="PTHR24421">
    <property type="entry name" value="NITRATE/NITRITE SENSOR PROTEIN NARX-RELATED"/>
    <property type="match status" value="1"/>
</dbReference>
<evidence type="ECO:0000256" key="1">
    <source>
        <dbReference type="ARBA" id="ARBA00000085"/>
    </source>
</evidence>
<dbReference type="RefSeq" id="WP_246027031.1">
    <property type="nucleotide sequence ID" value="NZ_NIHB01000004.1"/>
</dbReference>
<dbReference type="InterPro" id="IPR036890">
    <property type="entry name" value="HATPase_C_sf"/>
</dbReference>
<evidence type="ECO:0000256" key="5">
    <source>
        <dbReference type="ARBA" id="ARBA00022741"/>
    </source>
</evidence>
<dbReference type="InterPro" id="IPR050482">
    <property type="entry name" value="Sensor_HK_TwoCompSys"/>
</dbReference>
<dbReference type="GO" id="GO:0016020">
    <property type="term" value="C:membrane"/>
    <property type="evidence" value="ECO:0007669"/>
    <property type="project" value="InterPro"/>
</dbReference>
<keyword evidence="8" id="KW-0902">Two-component regulatory system</keyword>
<evidence type="ECO:0000256" key="8">
    <source>
        <dbReference type="ARBA" id="ARBA00023012"/>
    </source>
</evidence>
<reference evidence="10 11" key="1">
    <citation type="submission" date="2019-03" db="EMBL/GenBank/DDBJ databases">
        <title>Genomic Encyclopedia of Type Strains, Phase IV (KMG-IV): sequencing the most valuable type-strain genomes for metagenomic binning, comparative biology and taxonomic classification.</title>
        <authorList>
            <person name="Goeker M."/>
        </authorList>
    </citation>
    <scope>NUCLEOTIDE SEQUENCE [LARGE SCALE GENOMIC DNA]</scope>
    <source>
        <strain evidence="10 11">DSM 25488</strain>
    </source>
</reference>
<keyword evidence="5" id="KW-0547">Nucleotide-binding</keyword>
<keyword evidence="4" id="KW-0808">Transferase</keyword>
<dbReference type="Pfam" id="PF07730">
    <property type="entry name" value="HisKA_3"/>
    <property type="match status" value="1"/>
</dbReference>
<comment type="caution">
    <text evidence="10">The sequence shown here is derived from an EMBL/GenBank/DDBJ whole genome shotgun (WGS) entry which is preliminary data.</text>
</comment>
<dbReference type="SUPFAM" id="SSF55874">
    <property type="entry name" value="ATPase domain of HSP90 chaperone/DNA topoisomerase II/histidine kinase"/>
    <property type="match status" value="1"/>
</dbReference>
<gene>
    <name evidence="10" type="ORF">C8D91_2094</name>
</gene>
<proteinExistence type="predicted"/>
<evidence type="ECO:0000256" key="4">
    <source>
        <dbReference type="ARBA" id="ARBA00022679"/>
    </source>
</evidence>
<dbReference type="AlphaFoldDB" id="A0A4R6XT50"/>
<evidence type="ECO:0000256" key="7">
    <source>
        <dbReference type="ARBA" id="ARBA00022840"/>
    </source>
</evidence>
<keyword evidence="3" id="KW-0597">Phosphoprotein</keyword>
<dbReference type="InterPro" id="IPR003594">
    <property type="entry name" value="HATPase_dom"/>
</dbReference>
<dbReference type="GO" id="GO:0046983">
    <property type="term" value="F:protein dimerization activity"/>
    <property type="evidence" value="ECO:0007669"/>
    <property type="project" value="InterPro"/>
</dbReference>
<evidence type="ECO:0000313" key="11">
    <source>
        <dbReference type="Proteomes" id="UP000295724"/>
    </source>
</evidence>
<organism evidence="10 11">
    <name type="scientific">Marinicella litoralis</name>
    <dbReference type="NCBI Taxonomy" id="644220"/>
    <lineage>
        <taxon>Bacteria</taxon>
        <taxon>Pseudomonadati</taxon>
        <taxon>Pseudomonadota</taxon>
        <taxon>Gammaproteobacteria</taxon>
        <taxon>Lysobacterales</taxon>
        <taxon>Marinicellaceae</taxon>
        <taxon>Marinicella</taxon>
    </lineage>
</organism>
<dbReference type="PANTHER" id="PTHR24421:SF10">
    <property type="entry name" value="NITRATE_NITRITE SENSOR PROTEIN NARQ"/>
    <property type="match status" value="1"/>
</dbReference>
<evidence type="ECO:0000313" key="10">
    <source>
        <dbReference type="EMBL" id="TDR19538.1"/>
    </source>
</evidence>
<accession>A0A4R6XT50</accession>
<dbReference type="GO" id="GO:0000155">
    <property type="term" value="F:phosphorelay sensor kinase activity"/>
    <property type="evidence" value="ECO:0007669"/>
    <property type="project" value="InterPro"/>
</dbReference>
<feature type="domain" description="Histidine kinase/HSP90-like ATPase" evidence="9">
    <location>
        <begin position="145"/>
        <end position="236"/>
    </location>
</feature>
<keyword evidence="11" id="KW-1185">Reference proteome</keyword>
<protein>
    <recommendedName>
        <fullName evidence="2">histidine kinase</fullName>
        <ecNumber evidence="2">2.7.13.3</ecNumber>
    </recommendedName>
</protein>
<evidence type="ECO:0000256" key="3">
    <source>
        <dbReference type="ARBA" id="ARBA00022553"/>
    </source>
</evidence>
<dbReference type="Proteomes" id="UP000295724">
    <property type="component" value="Unassembled WGS sequence"/>
</dbReference>
<sequence>MKEDANKLLKEVDSISQIQKKIVHDLVSNQQQMKQLAKRILKVQEDERKHIAQELHDSVGQLLTAVINQLESCKQDINNSGLGPVLDLTRQALLETRELSRLMRPRILDDLGLVPALCWLTRIMSEKNGVQISLDHEIKAQLDPEIQTLVFRVVQESLTNALKHAQAKSIQIIVKSSANVLVLKIIDDGIGMDNQDQDGFGMATIQDRVFSFDGQLIITSALGQGTEIKVILTSLGHN</sequence>
<keyword evidence="6 10" id="KW-0418">Kinase</keyword>